<evidence type="ECO:0000313" key="4">
    <source>
        <dbReference type="EMBL" id="CAF3668609.1"/>
    </source>
</evidence>
<dbReference type="Proteomes" id="UP000682733">
    <property type="component" value="Unassembled WGS sequence"/>
</dbReference>
<evidence type="ECO:0000313" key="3">
    <source>
        <dbReference type="EMBL" id="CAF1238681.1"/>
    </source>
</evidence>
<sequence length="258" mass="29390">MSVKEALGDEDFDIFKVQSIKSVHSLLYTKNISGIFDLDCDELINIKERCCFKLKDNSYVIKQGIISSVTEFVDTLKALEQKFKILVKQKQLNLPIMNGNTMKNTKVNALDKWCNNNFNDIVIKPEDDYMINVVSTNDRYVEGSVGCGCGTRILIPLRADSSTFHLSNLIRKDEDVDEMIDETDDNNKITDDETNSIQNDNDKENTKSSSSLASPLTTIDTRLSLKRIYKSATKDSNRENQKTNSYLPDKKQKILKKH</sequence>
<dbReference type="Proteomes" id="UP000663829">
    <property type="component" value="Unassembled WGS sequence"/>
</dbReference>
<evidence type="ECO:0000313" key="5">
    <source>
        <dbReference type="EMBL" id="CAF4000868.1"/>
    </source>
</evidence>
<dbReference type="Proteomes" id="UP000681722">
    <property type="component" value="Unassembled WGS sequence"/>
</dbReference>
<feature type="region of interest" description="Disordered" evidence="1">
    <location>
        <begin position="183"/>
        <end position="214"/>
    </location>
</feature>
<feature type="compositionally biased region" description="Basic and acidic residues" evidence="1">
    <location>
        <begin position="232"/>
        <end position="241"/>
    </location>
</feature>
<accession>A0A814Z178</accession>
<gene>
    <name evidence="3" type="ORF">GPM918_LOCUS25545</name>
    <name evidence="2" type="ORF">OVA965_LOCUS8853</name>
    <name evidence="5" type="ORF">SRO942_LOCUS25551</name>
    <name evidence="4" type="ORF">TMI583_LOCUS8849</name>
</gene>
<dbReference type="EMBL" id="CAJOBA010003044">
    <property type="protein sequence ID" value="CAF3668609.1"/>
    <property type="molecule type" value="Genomic_DNA"/>
</dbReference>
<organism evidence="3 6">
    <name type="scientific">Didymodactylos carnosus</name>
    <dbReference type="NCBI Taxonomy" id="1234261"/>
    <lineage>
        <taxon>Eukaryota</taxon>
        <taxon>Metazoa</taxon>
        <taxon>Spiralia</taxon>
        <taxon>Gnathifera</taxon>
        <taxon>Rotifera</taxon>
        <taxon>Eurotatoria</taxon>
        <taxon>Bdelloidea</taxon>
        <taxon>Philodinida</taxon>
        <taxon>Philodinidae</taxon>
        <taxon>Didymodactylos</taxon>
    </lineage>
</organism>
<dbReference type="OrthoDB" id="10062977at2759"/>
<comment type="caution">
    <text evidence="3">The sequence shown here is derived from an EMBL/GenBank/DDBJ whole genome shotgun (WGS) entry which is preliminary data.</text>
</comment>
<evidence type="ECO:0000256" key="1">
    <source>
        <dbReference type="SAM" id="MobiDB-lite"/>
    </source>
</evidence>
<dbReference type="EMBL" id="CAJNOQ010009956">
    <property type="protein sequence ID" value="CAF1238681.1"/>
    <property type="molecule type" value="Genomic_DNA"/>
</dbReference>
<dbReference type="Proteomes" id="UP000677228">
    <property type="component" value="Unassembled WGS sequence"/>
</dbReference>
<protein>
    <submittedName>
        <fullName evidence="3">Uncharacterized protein</fullName>
    </submittedName>
</protein>
<dbReference type="EMBL" id="CAJNOK010003043">
    <property type="protein sequence ID" value="CAF0885602.1"/>
    <property type="molecule type" value="Genomic_DNA"/>
</dbReference>
<dbReference type="EMBL" id="CAJOBC010009961">
    <property type="protein sequence ID" value="CAF4000868.1"/>
    <property type="molecule type" value="Genomic_DNA"/>
</dbReference>
<name>A0A814Z178_9BILA</name>
<reference evidence="3" key="1">
    <citation type="submission" date="2021-02" db="EMBL/GenBank/DDBJ databases">
        <authorList>
            <person name="Nowell W R."/>
        </authorList>
    </citation>
    <scope>NUCLEOTIDE SEQUENCE</scope>
</reference>
<keyword evidence="6" id="KW-1185">Reference proteome</keyword>
<proteinExistence type="predicted"/>
<feature type="region of interest" description="Disordered" evidence="1">
    <location>
        <begin position="230"/>
        <end position="258"/>
    </location>
</feature>
<dbReference type="AlphaFoldDB" id="A0A814Z178"/>
<evidence type="ECO:0000313" key="6">
    <source>
        <dbReference type="Proteomes" id="UP000663829"/>
    </source>
</evidence>
<evidence type="ECO:0000313" key="2">
    <source>
        <dbReference type="EMBL" id="CAF0885602.1"/>
    </source>
</evidence>